<proteinExistence type="predicted"/>
<sequence length="60" mass="6346">MALAVSSDYPEAVDLVTRLYDQLGLDTVDHSPLSESWRNAPGSPRGSAPDGRAARNSSST</sequence>
<accession>A0ABP8X6P6</accession>
<gene>
    <name evidence="2" type="ORF">GCM10023198_23880</name>
</gene>
<protein>
    <submittedName>
        <fullName evidence="2">Uncharacterized protein</fullName>
    </submittedName>
</protein>
<comment type="caution">
    <text evidence="2">The sequence shown here is derived from an EMBL/GenBank/DDBJ whole genome shotgun (WGS) entry which is preliminary data.</text>
</comment>
<dbReference type="EMBL" id="BAABHM010000011">
    <property type="protein sequence ID" value="GAA4701888.1"/>
    <property type="molecule type" value="Genomic_DNA"/>
</dbReference>
<dbReference type="Proteomes" id="UP001500843">
    <property type="component" value="Unassembled WGS sequence"/>
</dbReference>
<organism evidence="2 3">
    <name type="scientific">Promicromonospora umidemergens</name>
    <dbReference type="NCBI Taxonomy" id="629679"/>
    <lineage>
        <taxon>Bacteria</taxon>
        <taxon>Bacillati</taxon>
        <taxon>Actinomycetota</taxon>
        <taxon>Actinomycetes</taxon>
        <taxon>Micrococcales</taxon>
        <taxon>Promicromonosporaceae</taxon>
        <taxon>Promicromonospora</taxon>
    </lineage>
</organism>
<evidence type="ECO:0000313" key="3">
    <source>
        <dbReference type="Proteomes" id="UP001500843"/>
    </source>
</evidence>
<feature type="region of interest" description="Disordered" evidence="1">
    <location>
        <begin position="27"/>
        <end position="60"/>
    </location>
</feature>
<evidence type="ECO:0000313" key="2">
    <source>
        <dbReference type="EMBL" id="GAA4701888.1"/>
    </source>
</evidence>
<evidence type="ECO:0000256" key="1">
    <source>
        <dbReference type="SAM" id="MobiDB-lite"/>
    </source>
</evidence>
<reference evidence="3" key="1">
    <citation type="journal article" date="2019" name="Int. J. Syst. Evol. Microbiol.">
        <title>The Global Catalogue of Microorganisms (GCM) 10K type strain sequencing project: providing services to taxonomists for standard genome sequencing and annotation.</title>
        <authorList>
            <consortium name="The Broad Institute Genomics Platform"/>
            <consortium name="The Broad Institute Genome Sequencing Center for Infectious Disease"/>
            <person name="Wu L."/>
            <person name="Ma J."/>
        </authorList>
    </citation>
    <scope>NUCLEOTIDE SEQUENCE [LARGE SCALE GENOMIC DNA]</scope>
    <source>
        <strain evidence="3">JCM 17975</strain>
    </source>
</reference>
<keyword evidence="3" id="KW-1185">Reference proteome</keyword>
<name>A0ABP8X6P6_9MICO</name>